<evidence type="ECO:0000256" key="1">
    <source>
        <dbReference type="SAM" id="MobiDB-lite"/>
    </source>
</evidence>
<gene>
    <name evidence="2" type="ORF">NDU88_001080</name>
</gene>
<protein>
    <submittedName>
        <fullName evidence="2">Uncharacterized protein</fullName>
    </submittedName>
</protein>
<evidence type="ECO:0000313" key="2">
    <source>
        <dbReference type="EMBL" id="KAJ1205652.1"/>
    </source>
</evidence>
<reference evidence="2" key="1">
    <citation type="journal article" date="2022" name="bioRxiv">
        <title>Sequencing and chromosome-scale assembly of the giantPleurodeles waltlgenome.</title>
        <authorList>
            <person name="Brown T."/>
            <person name="Elewa A."/>
            <person name="Iarovenko S."/>
            <person name="Subramanian E."/>
            <person name="Araus A.J."/>
            <person name="Petzold A."/>
            <person name="Susuki M."/>
            <person name="Suzuki K.-i.T."/>
            <person name="Hayashi T."/>
            <person name="Toyoda A."/>
            <person name="Oliveira C."/>
            <person name="Osipova E."/>
            <person name="Leigh N.D."/>
            <person name="Simon A."/>
            <person name="Yun M.H."/>
        </authorList>
    </citation>
    <scope>NUCLEOTIDE SEQUENCE</scope>
    <source>
        <strain evidence="2">20211129_DDA</strain>
        <tissue evidence="2">Liver</tissue>
    </source>
</reference>
<dbReference type="EMBL" id="JANPWB010000002">
    <property type="protein sequence ID" value="KAJ1205652.1"/>
    <property type="molecule type" value="Genomic_DNA"/>
</dbReference>
<feature type="compositionally biased region" description="Low complexity" evidence="1">
    <location>
        <begin position="139"/>
        <end position="150"/>
    </location>
</feature>
<proteinExistence type="predicted"/>
<organism evidence="2 3">
    <name type="scientific">Pleurodeles waltl</name>
    <name type="common">Iberian ribbed newt</name>
    <dbReference type="NCBI Taxonomy" id="8319"/>
    <lineage>
        <taxon>Eukaryota</taxon>
        <taxon>Metazoa</taxon>
        <taxon>Chordata</taxon>
        <taxon>Craniata</taxon>
        <taxon>Vertebrata</taxon>
        <taxon>Euteleostomi</taxon>
        <taxon>Amphibia</taxon>
        <taxon>Batrachia</taxon>
        <taxon>Caudata</taxon>
        <taxon>Salamandroidea</taxon>
        <taxon>Salamandridae</taxon>
        <taxon>Pleurodelinae</taxon>
        <taxon>Pleurodeles</taxon>
    </lineage>
</organism>
<name>A0AAV7VZF0_PLEWA</name>
<feature type="region of interest" description="Disordered" evidence="1">
    <location>
        <begin position="49"/>
        <end position="69"/>
    </location>
</feature>
<accession>A0AAV7VZF0</accession>
<dbReference type="Proteomes" id="UP001066276">
    <property type="component" value="Chromosome 1_2"/>
</dbReference>
<feature type="compositionally biased region" description="Low complexity" evidence="1">
    <location>
        <begin position="11"/>
        <end position="23"/>
    </location>
</feature>
<comment type="caution">
    <text evidence="2">The sequence shown here is derived from an EMBL/GenBank/DDBJ whole genome shotgun (WGS) entry which is preliminary data.</text>
</comment>
<sequence length="150" mass="15800">MYSKSPPLLVGSPARPASGAARPTKPIGGARPHMWRGPLPIRLQNSCTRAAAQSVPRGPNRTPRRLPRPGEVIGCLGFLSLSLGTPQTRGAAAPVHRLRATAPRQGRRDPPGRPAAPGPLRGTPARCSPLLLLERRSATRGTGTSRGRPV</sequence>
<feature type="region of interest" description="Disordered" evidence="1">
    <location>
        <begin position="84"/>
        <end position="150"/>
    </location>
</feature>
<dbReference type="AlphaFoldDB" id="A0AAV7VZF0"/>
<keyword evidence="3" id="KW-1185">Reference proteome</keyword>
<feature type="region of interest" description="Disordered" evidence="1">
    <location>
        <begin position="1"/>
        <end position="37"/>
    </location>
</feature>
<evidence type="ECO:0000313" key="3">
    <source>
        <dbReference type="Proteomes" id="UP001066276"/>
    </source>
</evidence>